<protein>
    <submittedName>
        <fullName evidence="4">Uncharacterized protein</fullName>
    </submittedName>
</protein>
<feature type="region of interest" description="Disordered" evidence="1">
    <location>
        <begin position="26"/>
        <end position="59"/>
    </location>
</feature>
<dbReference type="PROSITE" id="PS51257">
    <property type="entry name" value="PROKAR_LIPOPROTEIN"/>
    <property type="match status" value="1"/>
</dbReference>
<evidence type="ECO:0000313" key="4">
    <source>
        <dbReference type="EMBL" id="CAD9164793.1"/>
    </source>
</evidence>
<feature type="region of interest" description="Disordered" evidence="1">
    <location>
        <begin position="112"/>
        <end position="138"/>
    </location>
</feature>
<feature type="signal peptide" evidence="3">
    <location>
        <begin position="1"/>
        <end position="23"/>
    </location>
</feature>
<sequence>MRPLGGLAAGVVWALACSRTAAGGDGGTAAGASPAVSSSASSLPALRLPPQSQRPPPCNASCDTEEIWLELQAERARLHSGGIMGDQVMLSLGGFAAIAVVAIGGVYRYRQRQPSGPSPQVMGRLLEEQELTSDLGLS</sequence>
<keyword evidence="3" id="KW-0732">Signal</keyword>
<feature type="chain" id="PRO_5031342640" evidence="3">
    <location>
        <begin position="24"/>
        <end position="138"/>
    </location>
</feature>
<keyword evidence="2" id="KW-0472">Membrane</keyword>
<reference evidence="4" key="1">
    <citation type="submission" date="2021-01" db="EMBL/GenBank/DDBJ databases">
        <authorList>
            <person name="Corre E."/>
            <person name="Pelletier E."/>
            <person name="Niang G."/>
            <person name="Scheremetjew M."/>
            <person name="Finn R."/>
            <person name="Kale V."/>
            <person name="Holt S."/>
            <person name="Cochrane G."/>
            <person name="Meng A."/>
            <person name="Brown T."/>
            <person name="Cohen L."/>
        </authorList>
    </citation>
    <scope>NUCLEOTIDE SEQUENCE</scope>
    <source>
        <strain evidence="4">OF101</strain>
    </source>
</reference>
<evidence type="ECO:0000256" key="1">
    <source>
        <dbReference type="SAM" id="MobiDB-lite"/>
    </source>
</evidence>
<organism evidence="4">
    <name type="scientific">Alexandrium catenella</name>
    <name type="common">Red tide dinoflagellate</name>
    <name type="synonym">Gonyaulax catenella</name>
    <dbReference type="NCBI Taxonomy" id="2925"/>
    <lineage>
        <taxon>Eukaryota</taxon>
        <taxon>Sar</taxon>
        <taxon>Alveolata</taxon>
        <taxon>Dinophyceae</taxon>
        <taxon>Gonyaulacales</taxon>
        <taxon>Pyrocystaceae</taxon>
        <taxon>Alexandrium</taxon>
    </lineage>
</organism>
<keyword evidence="2" id="KW-0812">Transmembrane</keyword>
<accession>A0A7S1RGN0</accession>
<proteinExistence type="predicted"/>
<evidence type="ECO:0000256" key="2">
    <source>
        <dbReference type="SAM" id="Phobius"/>
    </source>
</evidence>
<name>A0A7S1RGN0_ALECA</name>
<evidence type="ECO:0000256" key="3">
    <source>
        <dbReference type="SAM" id="SignalP"/>
    </source>
</evidence>
<keyword evidence="2" id="KW-1133">Transmembrane helix</keyword>
<feature type="compositionally biased region" description="Low complexity" evidence="1">
    <location>
        <begin position="30"/>
        <end position="51"/>
    </location>
</feature>
<feature type="transmembrane region" description="Helical" evidence="2">
    <location>
        <begin position="88"/>
        <end position="107"/>
    </location>
</feature>
<dbReference type="AlphaFoldDB" id="A0A7S1RGN0"/>
<gene>
    <name evidence="4" type="ORF">ACAT0790_LOCUS41559</name>
</gene>
<dbReference type="EMBL" id="HBGE01069330">
    <property type="protein sequence ID" value="CAD9164793.1"/>
    <property type="molecule type" value="Transcribed_RNA"/>
</dbReference>